<protein>
    <submittedName>
        <fullName evidence="1">DUF924 domain-containing protein</fullName>
    </submittedName>
</protein>
<dbReference type="InterPro" id="IPR010323">
    <property type="entry name" value="DUF924"/>
</dbReference>
<reference evidence="1 2" key="1">
    <citation type="submission" date="2021-11" db="EMBL/GenBank/DDBJ databases">
        <title>Genome sequence.</title>
        <authorList>
            <person name="Sun Q."/>
        </authorList>
    </citation>
    <scope>NUCLEOTIDE SEQUENCE [LARGE SCALE GENOMIC DNA]</scope>
    <source>
        <strain evidence="1 2">KCTC 12005</strain>
    </source>
</reference>
<proteinExistence type="predicted"/>
<dbReference type="InterPro" id="IPR011990">
    <property type="entry name" value="TPR-like_helical_dom_sf"/>
</dbReference>
<organism evidence="1 2">
    <name type="scientific">Comamonas koreensis</name>
    <dbReference type="NCBI Taxonomy" id="160825"/>
    <lineage>
        <taxon>Bacteria</taxon>
        <taxon>Pseudomonadati</taxon>
        <taxon>Pseudomonadota</taxon>
        <taxon>Betaproteobacteria</taxon>
        <taxon>Burkholderiales</taxon>
        <taxon>Comamonadaceae</taxon>
        <taxon>Comamonas</taxon>
    </lineage>
</organism>
<name>A0AAW4Y1A7_9BURK</name>
<gene>
    <name evidence="1" type="ORF">LPW39_21300</name>
</gene>
<dbReference type="EMBL" id="JAJNCT010000030">
    <property type="protein sequence ID" value="MCD2167660.1"/>
    <property type="molecule type" value="Genomic_DNA"/>
</dbReference>
<evidence type="ECO:0000313" key="2">
    <source>
        <dbReference type="Proteomes" id="UP001199260"/>
    </source>
</evidence>
<dbReference type="AlphaFoldDB" id="A0AAW4Y1A7"/>
<dbReference type="SUPFAM" id="SSF48452">
    <property type="entry name" value="TPR-like"/>
    <property type="match status" value="1"/>
</dbReference>
<accession>A0AAW4Y1A7</accession>
<comment type="caution">
    <text evidence="1">The sequence shown here is derived from an EMBL/GenBank/DDBJ whole genome shotgun (WGS) entry which is preliminary data.</text>
</comment>
<dbReference type="Gene3D" id="1.25.40.10">
    <property type="entry name" value="Tetratricopeptide repeat domain"/>
    <property type="match status" value="1"/>
</dbReference>
<dbReference type="RefSeq" id="WP_230779982.1">
    <property type="nucleotide sequence ID" value="NZ_JAJNCT010000030.1"/>
</dbReference>
<evidence type="ECO:0000313" key="1">
    <source>
        <dbReference type="EMBL" id="MCD2167660.1"/>
    </source>
</evidence>
<dbReference type="Proteomes" id="UP001199260">
    <property type="component" value="Unassembled WGS sequence"/>
</dbReference>
<keyword evidence="2" id="KW-1185">Reference proteome</keyword>
<sequence length="212" mass="23465">MTSASASAPVPIASADEVLQFWLGSARPSNSEALQHKQQWFSKSDAFDARIRAQFGATVQAALNADLPGWTDSVWDTLARIIVLDQFTRNIYRGTPESFAGDPHALQLALGLCDSGRDQELPAAVRVFVYLPLEHAEDAALQQRSVDLFTQLRDSHPAPAELQTYLQGTWDYALRHQAVITRFGRFPHRNAILGRRSTAEELDYLAQPGSGF</sequence>
<dbReference type="Gene3D" id="1.20.58.320">
    <property type="entry name" value="TPR-like"/>
    <property type="match status" value="1"/>
</dbReference>
<dbReference type="Pfam" id="PF06041">
    <property type="entry name" value="DUF924"/>
    <property type="match status" value="1"/>
</dbReference>